<evidence type="ECO:0000259" key="1">
    <source>
        <dbReference type="Pfam" id="PF13590"/>
    </source>
</evidence>
<accession>A0A444W9R7</accession>
<dbReference type="OrthoDB" id="677831at2"/>
<evidence type="ECO:0000313" key="2">
    <source>
        <dbReference type="EMBL" id="RYJ42386.1"/>
    </source>
</evidence>
<feature type="domain" description="DUF4136" evidence="1">
    <location>
        <begin position="30"/>
        <end position="198"/>
    </location>
</feature>
<dbReference type="AlphaFoldDB" id="A0A444W9R7"/>
<dbReference type="Proteomes" id="UP000289775">
    <property type="component" value="Unassembled WGS sequence"/>
</dbReference>
<proteinExistence type="predicted"/>
<comment type="caution">
    <text evidence="2">The sequence shown here is derived from an EMBL/GenBank/DDBJ whole genome shotgun (WGS) entry which is preliminary data.</text>
</comment>
<dbReference type="InterPro" id="IPR025411">
    <property type="entry name" value="DUF4136"/>
</dbReference>
<evidence type="ECO:0000313" key="3">
    <source>
        <dbReference type="Proteomes" id="UP000289775"/>
    </source>
</evidence>
<keyword evidence="3" id="KW-1185">Reference proteome</keyword>
<gene>
    <name evidence="2" type="ORF">NU09_2172</name>
</gene>
<protein>
    <submittedName>
        <fullName evidence="2">DUF4136 domain containing protein</fullName>
    </submittedName>
</protein>
<dbReference type="RefSeq" id="WP_129751291.1">
    <property type="nucleotide sequence ID" value="NZ_JUIW01000007.1"/>
</dbReference>
<dbReference type="Gene3D" id="3.30.160.670">
    <property type="match status" value="1"/>
</dbReference>
<name>A0A444W9R7_9FLAO</name>
<sequence>MRKVLLFSLFILLAGCYPDGPEYTDELDSVYTNYSPDFNFSQTYTYSLPDGVIDVSGSQNFNPDFIDTNFSNAIINSLRTNLNAQGWTEVDENDDPDIIVLAAAMDSNFLYYSVDWWGWYYPGYFPGWGWYYPGYFPTYVSGFSVGTIVIQMTSPSGIADNQVPVEWVCVINGLLEGSDAYIIDRIDANIDQAFMQSPFNN</sequence>
<dbReference type="EMBL" id="JUIW01000007">
    <property type="protein sequence ID" value="RYJ42386.1"/>
    <property type="molecule type" value="Genomic_DNA"/>
</dbReference>
<organism evidence="2 3">
    <name type="scientific">Flavobacterium beibuense</name>
    <dbReference type="NCBI Taxonomy" id="657326"/>
    <lineage>
        <taxon>Bacteria</taxon>
        <taxon>Pseudomonadati</taxon>
        <taxon>Bacteroidota</taxon>
        <taxon>Flavobacteriia</taxon>
        <taxon>Flavobacteriales</taxon>
        <taxon>Flavobacteriaceae</taxon>
        <taxon>Flavobacterium</taxon>
    </lineage>
</organism>
<dbReference type="Pfam" id="PF13590">
    <property type="entry name" value="DUF4136"/>
    <property type="match status" value="1"/>
</dbReference>
<reference evidence="2 3" key="1">
    <citation type="submission" date="2014-12" db="EMBL/GenBank/DDBJ databases">
        <title>Genome sequence of Flavobacterium beibuense RSKm HC5.</title>
        <authorList>
            <person name="Kim J.F."/>
            <person name="Song J.Y."/>
            <person name="Kwak M.-J."/>
            <person name="Lee S.-W."/>
        </authorList>
    </citation>
    <scope>NUCLEOTIDE SEQUENCE [LARGE SCALE GENOMIC DNA]</scope>
    <source>
        <strain evidence="2 3">RSKm HC5</strain>
    </source>
</reference>
<dbReference type="PROSITE" id="PS51257">
    <property type="entry name" value="PROKAR_LIPOPROTEIN"/>
    <property type="match status" value="1"/>
</dbReference>